<dbReference type="SUPFAM" id="SSF51182">
    <property type="entry name" value="RmlC-like cupins"/>
    <property type="match status" value="1"/>
</dbReference>
<dbReference type="InterPro" id="IPR053146">
    <property type="entry name" value="QDO-like"/>
</dbReference>
<dbReference type="EMBL" id="FPBH01000001">
    <property type="protein sequence ID" value="SFT49653.1"/>
    <property type="molecule type" value="Genomic_DNA"/>
</dbReference>
<sequence length="175" mass="19618">MSMPDPKKSIRGENFLITRPEDAESYWQPLPANGFVAVHVAPHLTRMDAPMAAGTQTLGKGSYVRDHSHDKNEEVLHFLRGKGKVVIDGTATYEITPGTTLFLGKGCTHTFINESETEEMHWVWFMNPAGLESFFRQIGRPRVDGEPQPEPFPRPTNVAEIEANTVFAAPKKERE</sequence>
<accession>A0A1I6YGL6</accession>
<evidence type="ECO:0000313" key="3">
    <source>
        <dbReference type="Proteomes" id="UP000198844"/>
    </source>
</evidence>
<gene>
    <name evidence="2" type="ORF">SAMN05192563_1001489</name>
</gene>
<name>A0A1I6YGL6_9BURK</name>
<evidence type="ECO:0000259" key="1">
    <source>
        <dbReference type="Pfam" id="PF07883"/>
    </source>
</evidence>
<dbReference type="PANTHER" id="PTHR36440">
    <property type="entry name" value="PUTATIVE (AFU_ORTHOLOGUE AFUA_8G07350)-RELATED"/>
    <property type="match status" value="1"/>
</dbReference>
<organism evidence="2 3">
    <name type="scientific">Paraburkholderia aspalathi</name>
    <dbReference type="NCBI Taxonomy" id="1324617"/>
    <lineage>
        <taxon>Bacteria</taxon>
        <taxon>Pseudomonadati</taxon>
        <taxon>Pseudomonadota</taxon>
        <taxon>Betaproteobacteria</taxon>
        <taxon>Burkholderiales</taxon>
        <taxon>Burkholderiaceae</taxon>
        <taxon>Paraburkholderia</taxon>
    </lineage>
</organism>
<proteinExistence type="predicted"/>
<dbReference type="Proteomes" id="UP000198844">
    <property type="component" value="Unassembled WGS sequence"/>
</dbReference>
<dbReference type="PANTHER" id="PTHR36440:SF1">
    <property type="entry name" value="PUTATIVE (AFU_ORTHOLOGUE AFUA_8G07350)-RELATED"/>
    <property type="match status" value="1"/>
</dbReference>
<feature type="domain" description="Cupin type-2" evidence="1">
    <location>
        <begin position="56"/>
        <end position="125"/>
    </location>
</feature>
<dbReference type="Pfam" id="PF07883">
    <property type="entry name" value="Cupin_2"/>
    <property type="match status" value="1"/>
</dbReference>
<protein>
    <submittedName>
        <fullName evidence="2">Cupin domain-containing protein</fullName>
    </submittedName>
</protein>
<dbReference type="RefSeq" id="WP_244179220.1">
    <property type="nucleotide sequence ID" value="NZ_FPBH01000001.1"/>
</dbReference>
<reference evidence="2 3" key="1">
    <citation type="submission" date="2016-10" db="EMBL/GenBank/DDBJ databases">
        <authorList>
            <person name="de Groot N.N."/>
        </authorList>
    </citation>
    <scope>NUCLEOTIDE SEQUENCE [LARGE SCALE GENOMIC DNA]</scope>
    <source>
        <strain evidence="2 3">LMG 27731</strain>
    </source>
</reference>
<dbReference type="CDD" id="cd02208">
    <property type="entry name" value="cupin_RmlC-like"/>
    <property type="match status" value="1"/>
</dbReference>
<dbReference type="Gene3D" id="2.60.120.10">
    <property type="entry name" value="Jelly Rolls"/>
    <property type="match status" value="1"/>
</dbReference>
<dbReference type="InterPro" id="IPR013096">
    <property type="entry name" value="Cupin_2"/>
</dbReference>
<evidence type="ECO:0000313" key="2">
    <source>
        <dbReference type="EMBL" id="SFT49653.1"/>
    </source>
</evidence>
<dbReference type="InterPro" id="IPR014710">
    <property type="entry name" value="RmlC-like_jellyroll"/>
</dbReference>
<dbReference type="InterPro" id="IPR011051">
    <property type="entry name" value="RmlC_Cupin_sf"/>
</dbReference>
<dbReference type="AlphaFoldDB" id="A0A1I6YGL6"/>